<keyword evidence="2" id="KW-0472">Membrane</keyword>
<dbReference type="Pfam" id="PF13715">
    <property type="entry name" value="CarbopepD_reg_2"/>
    <property type="match status" value="1"/>
</dbReference>
<accession>A0ABU3U2T0</accession>
<dbReference type="SUPFAM" id="SSF49464">
    <property type="entry name" value="Carboxypeptidase regulatory domain-like"/>
    <property type="match status" value="1"/>
</dbReference>
<protein>
    <submittedName>
        <fullName evidence="5">Outer membrane beta-barrel family protein</fullName>
    </submittedName>
</protein>
<evidence type="ECO:0000256" key="1">
    <source>
        <dbReference type="ARBA" id="ARBA00004442"/>
    </source>
</evidence>
<gene>
    <name evidence="5" type="ORF">RXV94_00995</name>
</gene>
<name>A0ABU3U2T0_9FLAO</name>
<dbReference type="InterPro" id="IPR008969">
    <property type="entry name" value="CarboxyPept-like_regulatory"/>
</dbReference>
<dbReference type="Gene3D" id="2.60.40.1120">
    <property type="entry name" value="Carboxypeptidase-like, regulatory domain"/>
    <property type="match status" value="1"/>
</dbReference>
<dbReference type="EMBL" id="JAWHTF010000001">
    <property type="protein sequence ID" value="MDU8884716.1"/>
    <property type="molecule type" value="Genomic_DNA"/>
</dbReference>
<evidence type="ECO:0000313" key="6">
    <source>
        <dbReference type="Proteomes" id="UP001268651"/>
    </source>
</evidence>
<evidence type="ECO:0000259" key="4">
    <source>
        <dbReference type="Pfam" id="PF14905"/>
    </source>
</evidence>
<reference evidence="5 6" key="1">
    <citation type="submission" date="2023-10" db="EMBL/GenBank/DDBJ databases">
        <title>Marimonas sp. nov. isolated from tidal mud flat.</title>
        <authorList>
            <person name="Jaincy N.J."/>
            <person name="Srinivasan S."/>
            <person name="Lee S.-S."/>
        </authorList>
    </citation>
    <scope>NUCLEOTIDE SEQUENCE [LARGE SCALE GENOMIC DNA]</scope>
    <source>
        <strain evidence="5 6">MJ-SS3</strain>
    </source>
</reference>
<dbReference type="Gene3D" id="2.40.170.20">
    <property type="entry name" value="TonB-dependent receptor, beta-barrel domain"/>
    <property type="match status" value="1"/>
</dbReference>
<comment type="subcellular location">
    <subcellularLocation>
        <location evidence="1">Cell outer membrane</location>
    </subcellularLocation>
</comment>
<sequence>MNFIKRIVLIVSCLLLPTLIIAQNFSISGSVKDEHDQLVSFANVIVSDISNSAIIHGTTTDESGTFKLVELKQSNYAFQVSYLGYITYRDTLDLSKDLKLKTIILKEKTEELDGVTIIAKKPTVKRLVDRLVFNVENSTLSENNVLDVLKHTPGVLVRDQNITVKNRTPSIYINDRKVHLSSEEVQQLLEGTSATNIKSIEVITNPPTKYEAEGGVVLNIITSKNVISGYNGSVFGNYKQGKKFPKYSIGTSHFFKTKNLNAYVNYSISPRKDYRQIDESINFFDNNQPANSWETDFERERKTGNQSINTNLEYELDQNNRIGFTTNIFLSPEKSTEQTANSTTAVYNSANQLDSTFVTSNSLISKKNNLAFTLDYLHKFKREGEKLLVSAHHTSFDFTSNQNVDTDYYWPDNSLIRNSMFQTLSSQEIKLYTGQIDYELPIKETKLLEAGAKFTDIDSKNILEQYNFMNGQSVIDPLNSDNFLYDETIYASYLSYTSDFENWNLKLGLRAEYTDIKSNSQSTNTLNENDYFKLFPSFHILKPLSEENELYFNYNKRIQRPRYRELNPFKYYLNENNYIVGDPELKPQIDDVLTFGYTFRKDFTFELYYRYERNPIIELTIQDNENNELQYAYTNLDHAITYGLDFTTYTELFPNWNLYALASVFYYDNKFYSQDNQNDLLNNDKWSFYTQIINYFSFLKDNSLTADLTFLFISPVAEGPVDVSSRSSLDINLRKTFCNKRASLSLGFTDIFDTLNFNQTTRYQNQDIYSDWYTENKMFTIGFNYKFGNFRLTNNKKEIDLKERDRLKERD</sequence>
<dbReference type="InterPro" id="IPR036942">
    <property type="entry name" value="Beta-barrel_TonB_sf"/>
</dbReference>
<comment type="caution">
    <text evidence="5">The sequence shown here is derived from an EMBL/GenBank/DDBJ whole genome shotgun (WGS) entry which is preliminary data.</text>
</comment>
<evidence type="ECO:0000256" key="3">
    <source>
        <dbReference type="ARBA" id="ARBA00023237"/>
    </source>
</evidence>
<dbReference type="InterPro" id="IPR041700">
    <property type="entry name" value="OMP_b-brl_3"/>
</dbReference>
<evidence type="ECO:0000313" key="5">
    <source>
        <dbReference type="EMBL" id="MDU8884716.1"/>
    </source>
</evidence>
<proteinExistence type="predicted"/>
<keyword evidence="3" id="KW-0998">Cell outer membrane</keyword>
<dbReference type="SUPFAM" id="SSF56935">
    <property type="entry name" value="Porins"/>
    <property type="match status" value="1"/>
</dbReference>
<feature type="domain" description="Outer membrane protein beta-barrel" evidence="4">
    <location>
        <begin position="378"/>
        <end position="785"/>
    </location>
</feature>
<dbReference type="Proteomes" id="UP001268651">
    <property type="component" value="Unassembled WGS sequence"/>
</dbReference>
<evidence type="ECO:0000256" key="2">
    <source>
        <dbReference type="ARBA" id="ARBA00023136"/>
    </source>
</evidence>
<keyword evidence="6" id="KW-1185">Reference proteome</keyword>
<organism evidence="5 6">
    <name type="scientific">Gilvirhabdus luticola</name>
    <dbReference type="NCBI Taxonomy" id="3079858"/>
    <lineage>
        <taxon>Bacteria</taxon>
        <taxon>Pseudomonadati</taxon>
        <taxon>Bacteroidota</taxon>
        <taxon>Flavobacteriia</taxon>
        <taxon>Flavobacteriales</taxon>
        <taxon>Flavobacteriaceae</taxon>
        <taxon>Gilvirhabdus</taxon>
    </lineage>
</organism>
<dbReference type="RefSeq" id="WP_316660477.1">
    <property type="nucleotide sequence ID" value="NZ_JAWHTF010000001.1"/>
</dbReference>
<dbReference type="Pfam" id="PF14905">
    <property type="entry name" value="OMP_b-brl_3"/>
    <property type="match status" value="1"/>
</dbReference>